<evidence type="ECO:0000313" key="2">
    <source>
        <dbReference type="EMBL" id="WUI85391.1"/>
    </source>
</evidence>
<sequence length="248" mass="25501">MTELDRRDVLLAGGPRRALGAPGTWSGGGPVSGGGSTVVERAPRRRFLGYVLAAPILVTAAELAATSTSTAPLPSSDVRRLLGLNDIMTAAALPTSGLISVEVSQDGTVSFALPRTWIGQSLTSSTVMLIAEELSVPRRRVHVTLADIRPDGAFNQVTSETNTIISTCTPIRVAAAVARRRLLEAASTTLGSPVADLWLNDGVITDGSGRSLDIGTLATRAASTSTIAMAVDLTSQGRSTGPGASRVG</sequence>
<reference evidence="2 3" key="1">
    <citation type="submission" date="2022-10" db="EMBL/GenBank/DDBJ databases">
        <title>The complete genomes of actinobacterial strains from the NBC collection.</title>
        <authorList>
            <person name="Joergensen T.S."/>
            <person name="Alvarez Arevalo M."/>
            <person name="Sterndorff E.B."/>
            <person name="Faurdal D."/>
            <person name="Vuksanovic O."/>
            <person name="Mourched A.-S."/>
            <person name="Charusanti P."/>
            <person name="Shaw S."/>
            <person name="Blin K."/>
            <person name="Weber T."/>
        </authorList>
    </citation>
    <scope>NUCLEOTIDE SEQUENCE [LARGE SCALE GENOMIC DNA]</scope>
    <source>
        <strain evidence="2 3">NBC_00396</strain>
    </source>
</reference>
<dbReference type="SUPFAM" id="SSF56003">
    <property type="entry name" value="Molybdenum cofactor-binding domain"/>
    <property type="match status" value="1"/>
</dbReference>
<dbReference type="Pfam" id="PF20256">
    <property type="entry name" value="MoCoBD_2"/>
    <property type="match status" value="1"/>
</dbReference>
<dbReference type="RefSeq" id="WP_328375627.1">
    <property type="nucleotide sequence ID" value="NZ_CP107941.1"/>
</dbReference>
<dbReference type="InterPro" id="IPR037165">
    <property type="entry name" value="AldOxase/xan_DH_Mopterin-bd_sf"/>
</dbReference>
<gene>
    <name evidence="2" type="ORF">OG375_14080</name>
</gene>
<name>A0ABZ1PNN4_9ACTN</name>
<keyword evidence="3" id="KW-1185">Reference proteome</keyword>
<dbReference type="PANTHER" id="PTHR47495">
    <property type="entry name" value="ALDEHYDE DEHYDROGENASE"/>
    <property type="match status" value="1"/>
</dbReference>
<evidence type="ECO:0000313" key="3">
    <source>
        <dbReference type="Proteomes" id="UP001346877"/>
    </source>
</evidence>
<dbReference type="Proteomes" id="UP001346877">
    <property type="component" value="Chromosome"/>
</dbReference>
<dbReference type="PANTHER" id="PTHR47495:SF2">
    <property type="entry name" value="ALDEHYDE DEHYDROGENASE"/>
    <property type="match status" value="1"/>
</dbReference>
<dbReference type="InterPro" id="IPR046867">
    <property type="entry name" value="AldOxase/xan_DH_MoCoBD2"/>
</dbReference>
<organism evidence="2 3">
    <name type="scientific">Micromonospora zamorensis</name>
    <dbReference type="NCBI Taxonomy" id="709883"/>
    <lineage>
        <taxon>Bacteria</taxon>
        <taxon>Bacillati</taxon>
        <taxon>Actinomycetota</taxon>
        <taxon>Actinomycetes</taxon>
        <taxon>Micromonosporales</taxon>
        <taxon>Micromonosporaceae</taxon>
        <taxon>Micromonospora</taxon>
    </lineage>
</organism>
<proteinExistence type="predicted"/>
<dbReference type="Gene3D" id="3.30.365.10">
    <property type="entry name" value="Aldehyde oxidase/xanthine dehydrogenase, molybdopterin binding domain"/>
    <property type="match status" value="1"/>
</dbReference>
<feature type="domain" description="Aldehyde oxidase/xanthine dehydrogenase second molybdopterin binding" evidence="1">
    <location>
        <begin position="93"/>
        <end position="232"/>
    </location>
</feature>
<evidence type="ECO:0000259" key="1">
    <source>
        <dbReference type="Pfam" id="PF20256"/>
    </source>
</evidence>
<accession>A0ABZ1PNN4</accession>
<dbReference type="InterPro" id="IPR052516">
    <property type="entry name" value="N-heterocyclic_Hydroxylase"/>
</dbReference>
<dbReference type="EMBL" id="CP107941">
    <property type="protein sequence ID" value="WUI85391.1"/>
    <property type="molecule type" value="Genomic_DNA"/>
</dbReference>
<protein>
    <submittedName>
        <fullName evidence="2">Molybdopterin-dependent oxidoreductase</fullName>
    </submittedName>
</protein>